<dbReference type="InParanoid" id="A0A2R5G155"/>
<evidence type="ECO:0000313" key="1">
    <source>
        <dbReference type="EMBL" id="GBG24265.1"/>
    </source>
</evidence>
<gene>
    <name evidence="1" type="ORF">FCC1311_004832</name>
</gene>
<dbReference type="AlphaFoldDB" id="A0A2R5G155"/>
<protein>
    <submittedName>
        <fullName evidence="1">Uncharacterized protein</fullName>
    </submittedName>
</protein>
<reference evidence="1 2" key="1">
    <citation type="submission" date="2017-12" db="EMBL/GenBank/DDBJ databases">
        <title>Sequencing, de novo assembly and annotation of complete genome of a new Thraustochytrid species, strain FCC1311.</title>
        <authorList>
            <person name="Sedici K."/>
            <person name="Godart F."/>
            <person name="Aiese Cigliano R."/>
            <person name="Sanseverino W."/>
            <person name="Barakat M."/>
            <person name="Ortet P."/>
            <person name="Marechal E."/>
            <person name="Cagnac O."/>
            <person name="Amato A."/>
        </authorList>
    </citation>
    <scope>NUCLEOTIDE SEQUENCE [LARGE SCALE GENOMIC DNA]</scope>
</reference>
<evidence type="ECO:0000313" key="2">
    <source>
        <dbReference type="Proteomes" id="UP000241890"/>
    </source>
</evidence>
<name>A0A2R5G155_9STRA</name>
<comment type="caution">
    <text evidence="1">The sequence shown here is derived from an EMBL/GenBank/DDBJ whole genome shotgun (WGS) entry which is preliminary data.</text>
</comment>
<keyword evidence="2" id="KW-1185">Reference proteome</keyword>
<dbReference type="EMBL" id="BEYU01000005">
    <property type="protein sequence ID" value="GBG24265.1"/>
    <property type="molecule type" value="Genomic_DNA"/>
</dbReference>
<accession>A0A2R5G155</accession>
<sequence length="216" mass="24630">MYTSKYTVNPKADLGHLSINVSRDKQKNVYVSMRDKNSRYEGKQISLPHKNELFSSFPFYKDGKGDPYQGRNSYLKAARKHGFGSSDPPKRDEFSNTIAIEQYREAIRSVNNSQAKAAKAILEKKALEGGGDEVLPSPEAKEEIEEFFEYDQAYSVKPDEIGKVRTWKPMYGSMRTTNTNYGMDCHQPNTKNTSRRTTSTALFFNNNHLTVGDHEH</sequence>
<organism evidence="1 2">
    <name type="scientific">Hondaea fermentalgiana</name>
    <dbReference type="NCBI Taxonomy" id="2315210"/>
    <lineage>
        <taxon>Eukaryota</taxon>
        <taxon>Sar</taxon>
        <taxon>Stramenopiles</taxon>
        <taxon>Bigyra</taxon>
        <taxon>Labyrinthulomycetes</taxon>
        <taxon>Thraustochytrida</taxon>
        <taxon>Thraustochytriidae</taxon>
        <taxon>Hondaea</taxon>
    </lineage>
</organism>
<dbReference type="Proteomes" id="UP000241890">
    <property type="component" value="Unassembled WGS sequence"/>
</dbReference>
<proteinExistence type="predicted"/>
<dbReference type="OrthoDB" id="10254482at2759"/>